<accession>A0AAE0Y0K1</accession>
<proteinExistence type="predicted"/>
<protein>
    <submittedName>
        <fullName evidence="2">Uncharacterized protein</fullName>
    </submittedName>
</protein>
<dbReference type="Proteomes" id="UP001283361">
    <property type="component" value="Unassembled WGS sequence"/>
</dbReference>
<name>A0AAE0Y0K1_9GAST</name>
<dbReference type="AlphaFoldDB" id="A0AAE0Y0K1"/>
<sequence length="141" mass="16263">MEVNSMHSALEHEKKHTDMFCVTDWLGVFEKSERNVKYPCETFMLCHGDFLDSQSTAITLIKNPRKIDYGGNNDGGNNVEWLEAKSIRNVRHAPNAIYYKYDFDDNYRKIAVSVPSRRTIPNFEPKPAHKDQLPLANTKNS</sequence>
<dbReference type="EMBL" id="JAWDGP010007174">
    <property type="protein sequence ID" value="KAK3728689.1"/>
    <property type="molecule type" value="Genomic_DNA"/>
</dbReference>
<feature type="region of interest" description="Disordered" evidence="1">
    <location>
        <begin position="119"/>
        <end position="141"/>
    </location>
</feature>
<evidence type="ECO:0000256" key="1">
    <source>
        <dbReference type="SAM" id="MobiDB-lite"/>
    </source>
</evidence>
<keyword evidence="3" id="KW-1185">Reference proteome</keyword>
<comment type="caution">
    <text evidence="2">The sequence shown here is derived from an EMBL/GenBank/DDBJ whole genome shotgun (WGS) entry which is preliminary data.</text>
</comment>
<organism evidence="2 3">
    <name type="scientific">Elysia crispata</name>
    <name type="common">lettuce slug</name>
    <dbReference type="NCBI Taxonomy" id="231223"/>
    <lineage>
        <taxon>Eukaryota</taxon>
        <taxon>Metazoa</taxon>
        <taxon>Spiralia</taxon>
        <taxon>Lophotrochozoa</taxon>
        <taxon>Mollusca</taxon>
        <taxon>Gastropoda</taxon>
        <taxon>Heterobranchia</taxon>
        <taxon>Euthyneura</taxon>
        <taxon>Panpulmonata</taxon>
        <taxon>Sacoglossa</taxon>
        <taxon>Placobranchoidea</taxon>
        <taxon>Plakobranchidae</taxon>
        <taxon>Elysia</taxon>
    </lineage>
</organism>
<evidence type="ECO:0000313" key="2">
    <source>
        <dbReference type="EMBL" id="KAK3728689.1"/>
    </source>
</evidence>
<gene>
    <name evidence="2" type="ORF">RRG08_041873</name>
</gene>
<evidence type="ECO:0000313" key="3">
    <source>
        <dbReference type="Proteomes" id="UP001283361"/>
    </source>
</evidence>
<reference evidence="2" key="1">
    <citation type="journal article" date="2023" name="G3 (Bethesda)">
        <title>A reference genome for the long-term kleptoplast-retaining sea slug Elysia crispata morphotype clarki.</title>
        <authorList>
            <person name="Eastman K.E."/>
            <person name="Pendleton A.L."/>
            <person name="Shaikh M.A."/>
            <person name="Suttiyut T."/>
            <person name="Ogas R."/>
            <person name="Tomko P."/>
            <person name="Gavelis G."/>
            <person name="Widhalm J.R."/>
            <person name="Wisecaver J.H."/>
        </authorList>
    </citation>
    <scope>NUCLEOTIDE SEQUENCE</scope>
    <source>
        <strain evidence="2">ECLA1</strain>
    </source>
</reference>